<feature type="region of interest" description="Disordered" evidence="1">
    <location>
        <begin position="614"/>
        <end position="678"/>
    </location>
</feature>
<accession>A0A0G4FPF6</accession>
<keyword evidence="2" id="KW-0812">Transmembrane</keyword>
<feature type="compositionally biased region" description="Low complexity" evidence="1">
    <location>
        <begin position="349"/>
        <end position="363"/>
    </location>
</feature>
<keyword evidence="2" id="KW-0472">Membrane</keyword>
<organism evidence="3">
    <name type="scientific">Chromera velia CCMP2878</name>
    <dbReference type="NCBI Taxonomy" id="1169474"/>
    <lineage>
        <taxon>Eukaryota</taxon>
        <taxon>Sar</taxon>
        <taxon>Alveolata</taxon>
        <taxon>Colpodellida</taxon>
        <taxon>Chromeraceae</taxon>
        <taxon>Chromera</taxon>
    </lineage>
</organism>
<feature type="compositionally biased region" description="Low complexity" evidence="1">
    <location>
        <begin position="427"/>
        <end position="439"/>
    </location>
</feature>
<evidence type="ECO:0000256" key="2">
    <source>
        <dbReference type="SAM" id="Phobius"/>
    </source>
</evidence>
<feature type="transmembrane region" description="Helical" evidence="2">
    <location>
        <begin position="559"/>
        <end position="580"/>
    </location>
</feature>
<feature type="region of interest" description="Disordered" evidence="1">
    <location>
        <begin position="160"/>
        <end position="457"/>
    </location>
</feature>
<evidence type="ECO:0000256" key="1">
    <source>
        <dbReference type="SAM" id="MobiDB-lite"/>
    </source>
</evidence>
<dbReference type="AlphaFoldDB" id="A0A0G4FPF6"/>
<gene>
    <name evidence="3" type="ORF">Cvel_18075</name>
</gene>
<proteinExistence type="predicted"/>
<feature type="compositionally biased region" description="Polar residues" evidence="1">
    <location>
        <begin position="309"/>
        <end position="329"/>
    </location>
</feature>
<dbReference type="VEuPathDB" id="CryptoDB:Cvel_18075"/>
<protein>
    <submittedName>
        <fullName evidence="3">Uncharacterized protein</fullName>
    </submittedName>
</protein>
<feature type="compositionally biased region" description="Basic residues" evidence="1">
    <location>
        <begin position="178"/>
        <end position="193"/>
    </location>
</feature>
<keyword evidence="2" id="KW-1133">Transmembrane helix</keyword>
<reference evidence="3" key="1">
    <citation type="submission" date="2014-11" db="EMBL/GenBank/DDBJ databases">
        <authorList>
            <person name="Otto D Thomas"/>
            <person name="Naeem Raeece"/>
        </authorList>
    </citation>
    <scope>NUCLEOTIDE SEQUENCE</scope>
</reference>
<name>A0A0G4FPF6_9ALVE</name>
<sequence length="678" mass="72718">MEDLAKELWGEGGGELGKSATDGREGFSMTFELKKTDPTPDETNANQSASKPLTLEHELEKRYTSMRDVIHKSLTEMHHLVVSNMTISRQAPFLAQTRCDWNSRPDLKKTLKTDLLHDQMVMRFLTFVKAFFDEPKDVAPFLDSFFAEFEFESGYPDYKSPNAAAAANGRRTTEASKKAKKKREYLKKIRKTHSAAIPSASLTEPVEAVGEEAKEDGSVERTLRDSFSSEEEEASSSSEAEDGDSQEDASLSSKGNEGEDEDSSPVMQEMEKQTSDLTVRPSQIKADGGEASFLSPRDRSPLPREKESATSSAVTSPSGPTSRTQTPSTAAEGERERGKQKQKSTQRALSEMPPSIPSLSLLPSEEELNAMDRERERQTAAHPNEKEQGESLPFPSGPLLSDTAMPSPESPQTAGAAAVERQKGKAEAPASSSASSASARLSTETQREGKNSISQQNEAAAVATAAATAAPDGLTDSGNFLLSVGAPEVLAKPSALGGGGRVRRRKRDVGIQVGQSRSHSIVAPSGSSTAVRQGSRWPVFVFLGNCLRSVTRQRDLSRMVSALVSGLIVLVVLLLLPFALTSESSQQGIPFLVCVATIVAVFFGDRLRGLVEGLNGGSQGGSPRRASKEGSFLSPLALKPEASTGGGAKRRGGGGGNLRQRRGSKGSKKEKERETGER</sequence>
<feature type="compositionally biased region" description="Acidic residues" evidence="1">
    <location>
        <begin position="228"/>
        <end position="247"/>
    </location>
</feature>
<dbReference type="EMBL" id="CDMZ01000527">
    <property type="protein sequence ID" value="CEM16192.1"/>
    <property type="molecule type" value="Genomic_DNA"/>
</dbReference>
<evidence type="ECO:0000313" key="3">
    <source>
        <dbReference type="EMBL" id="CEM16192.1"/>
    </source>
</evidence>
<feature type="transmembrane region" description="Helical" evidence="2">
    <location>
        <begin position="586"/>
        <end position="604"/>
    </location>
</feature>
<feature type="compositionally biased region" description="Basic and acidic residues" evidence="1">
    <location>
        <begin position="211"/>
        <end position="224"/>
    </location>
</feature>
<feature type="compositionally biased region" description="Basic and acidic residues" evidence="1">
    <location>
        <begin position="667"/>
        <end position="678"/>
    </location>
</feature>
<feature type="compositionally biased region" description="Basic and acidic residues" evidence="1">
    <location>
        <begin position="370"/>
        <end position="389"/>
    </location>
</feature>
<feature type="region of interest" description="Disordered" evidence="1">
    <location>
        <begin position="1"/>
        <end position="23"/>
    </location>
</feature>
<feature type="compositionally biased region" description="Basic and acidic residues" evidence="1">
    <location>
        <begin position="296"/>
        <end position="308"/>
    </location>
</feature>